<gene>
    <name evidence="17" type="primary">ND6</name>
</gene>
<dbReference type="InterPro" id="IPR042106">
    <property type="entry name" value="Nuo/plastoQ_OxRdtase_6_NuoJ"/>
</dbReference>
<keyword evidence="9 15" id="KW-0249">Electron transport</keyword>
<dbReference type="AlphaFoldDB" id="B7XCD1"/>
<dbReference type="PANTHER" id="PTHR11435">
    <property type="entry name" value="NADH UBIQUINONE OXIDOREDUCTASE SUBUNIT ND6"/>
    <property type="match status" value="1"/>
</dbReference>
<feature type="transmembrane region" description="Helical" evidence="15">
    <location>
        <begin position="53"/>
        <end position="75"/>
    </location>
</feature>
<dbReference type="GeneID" id="7042867"/>
<comment type="similarity">
    <text evidence="2 15">Belongs to the complex I subunit 6 family.</text>
</comment>
<dbReference type="InterPro" id="IPR001457">
    <property type="entry name" value="NADH_UbQ/plastoQ_OxRdtase_su6"/>
</dbReference>
<comment type="subcellular location">
    <subcellularLocation>
        <location evidence="1 15">Mitochondrion membrane</location>
        <topology evidence="1 15">Multi-pass membrane protein</topology>
    </subcellularLocation>
</comment>
<evidence type="ECO:0000256" key="7">
    <source>
        <dbReference type="ARBA" id="ARBA00022692"/>
    </source>
</evidence>
<organism evidence="17">
    <name type="scientific">Spinachia spinachia</name>
    <name type="common">sea stickleback</name>
    <dbReference type="NCBI Taxonomy" id="206126"/>
    <lineage>
        <taxon>Eukaryota</taxon>
        <taxon>Metazoa</taxon>
        <taxon>Chordata</taxon>
        <taxon>Craniata</taxon>
        <taxon>Vertebrata</taxon>
        <taxon>Euteleostomi</taxon>
        <taxon>Actinopterygii</taxon>
        <taxon>Neopterygii</taxon>
        <taxon>Teleostei</taxon>
        <taxon>Neoteleostei</taxon>
        <taxon>Acanthomorphata</taxon>
        <taxon>Eupercaria</taxon>
        <taxon>Perciformes</taxon>
        <taxon>Cottioidei</taxon>
        <taxon>Gasterosteales</taxon>
        <taxon>Gasterosteidae</taxon>
        <taxon>Spinachia</taxon>
    </lineage>
</organism>
<dbReference type="PANTHER" id="PTHR11435:SF1">
    <property type="entry name" value="NADH-UBIQUINONE OXIDOREDUCTASE CHAIN 6"/>
    <property type="match status" value="1"/>
</dbReference>
<keyword evidence="8 15" id="KW-1278">Translocase</keyword>
<feature type="signal peptide" evidence="16">
    <location>
        <begin position="1"/>
        <end position="15"/>
    </location>
</feature>
<dbReference type="GO" id="GO:0031966">
    <property type="term" value="C:mitochondrial membrane"/>
    <property type="evidence" value="ECO:0007669"/>
    <property type="project" value="UniProtKB-SubCell"/>
</dbReference>
<feature type="transmembrane region" description="Helical" evidence="15">
    <location>
        <begin position="143"/>
        <end position="162"/>
    </location>
</feature>
<reference evidence="17" key="1">
    <citation type="journal article" date="2009" name="Mol. Phylogenet. Evol.">
        <title>Stickleback phylogenies resolved: evidence from mitochondrial genomes and 11 nuclear genes.</title>
        <authorList>
            <person name="Kawahara R."/>
            <person name="Miya M."/>
            <person name="Mabuchi K."/>
            <person name="Near T.J."/>
            <person name="Nishida M."/>
        </authorList>
    </citation>
    <scope>NUCLEOTIDE SEQUENCE</scope>
    <source>
        <tissue evidence="17">Muscle</tissue>
    </source>
</reference>
<dbReference type="EC" id="7.1.1.2" evidence="3 15"/>
<evidence type="ECO:0000256" key="5">
    <source>
        <dbReference type="ARBA" id="ARBA00022448"/>
    </source>
</evidence>
<keyword evidence="15" id="KW-0830">Ubiquinone</keyword>
<evidence type="ECO:0000256" key="6">
    <source>
        <dbReference type="ARBA" id="ARBA00022660"/>
    </source>
</evidence>
<comment type="catalytic activity">
    <reaction evidence="14 15">
        <text>a ubiquinone + NADH + 5 H(+)(in) = a ubiquinol + NAD(+) + 4 H(+)(out)</text>
        <dbReference type="Rhea" id="RHEA:29091"/>
        <dbReference type="Rhea" id="RHEA-COMP:9565"/>
        <dbReference type="Rhea" id="RHEA-COMP:9566"/>
        <dbReference type="ChEBI" id="CHEBI:15378"/>
        <dbReference type="ChEBI" id="CHEBI:16389"/>
        <dbReference type="ChEBI" id="CHEBI:17976"/>
        <dbReference type="ChEBI" id="CHEBI:57540"/>
        <dbReference type="ChEBI" id="CHEBI:57945"/>
        <dbReference type="EC" id="7.1.1.2"/>
    </reaction>
</comment>
<dbReference type="RefSeq" id="YP_002317392.1">
    <property type="nucleotide sequence ID" value="NC_011582.1"/>
</dbReference>
<evidence type="ECO:0000256" key="9">
    <source>
        <dbReference type="ARBA" id="ARBA00022982"/>
    </source>
</evidence>
<evidence type="ECO:0000256" key="4">
    <source>
        <dbReference type="ARBA" id="ARBA00021095"/>
    </source>
</evidence>
<evidence type="ECO:0000256" key="11">
    <source>
        <dbReference type="ARBA" id="ARBA00023027"/>
    </source>
</evidence>
<dbReference type="EMBL" id="AB445128">
    <property type="protein sequence ID" value="BAG83103.1"/>
    <property type="molecule type" value="Genomic_DNA"/>
</dbReference>
<evidence type="ECO:0000256" key="10">
    <source>
        <dbReference type="ARBA" id="ARBA00022989"/>
    </source>
</evidence>
<dbReference type="CTD" id="4541"/>
<keyword evidence="7 15" id="KW-0812">Transmembrane</keyword>
<evidence type="ECO:0000256" key="16">
    <source>
        <dbReference type="SAM" id="SignalP"/>
    </source>
</evidence>
<name>B7XCD1_9TELE</name>
<feature type="chain" id="PRO_5043321250" description="NADH-ubiquinone oxidoreductase chain 6" evidence="16">
    <location>
        <begin position="16"/>
        <end position="173"/>
    </location>
</feature>
<keyword evidence="11 15" id="KW-0520">NAD</keyword>
<evidence type="ECO:0000256" key="14">
    <source>
        <dbReference type="ARBA" id="ARBA00049551"/>
    </source>
</evidence>
<comment type="function">
    <text evidence="15">Core subunit of the mitochondrial membrane respiratory chain NADH dehydrogenase (Complex I) which catalyzes electron transfer from NADH through the respiratory chain, using ubiquinone as an electron acceptor. Essential for the catalytic activity and assembly of complex I.</text>
</comment>
<evidence type="ECO:0000256" key="13">
    <source>
        <dbReference type="ARBA" id="ARBA00023136"/>
    </source>
</evidence>
<keyword evidence="13 15" id="KW-0472">Membrane</keyword>
<sequence length="173" mass="18285">MTYVMCIFMLGLVFGLIVIASNPSPYFGALGLVVVSGMGCGVLVGHGAPFLSLVLFLIYLGGMLVVFAYSAALAAEPYPEMLGSRSVAFNAGGYLFGVLIAGSFFWGGWFINTWPVVDELVEFSLLRADVGGVAVMYHMGGPMLVLTAWGLLLALFVVLEVCRGASRGTLRAV</sequence>
<dbReference type="Pfam" id="PF00499">
    <property type="entry name" value="Oxidored_q3"/>
    <property type="match status" value="1"/>
</dbReference>
<dbReference type="InterPro" id="IPR050269">
    <property type="entry name" value="ComplexI_Subunit6"/>
</dbReference>
<keyword evidence="10 15" id="KW-1133">Transmembrane helix</keyword>
<evidence type="ECO:0000256" key="12">
    <source>
        <dbReference type="ARBA" id="ARBA00023128"/>
    </source>
</evidence>
<keyword evidence="5 15" id="KW-0813">Transport</keyword>
<dbReference type="Gene3D" id="1.20.120.1200">
    <property type="entry name" value="NADH-ubiquinone/plastoquinone oxidoreductase chain 6, subunit NuoJ"/>
    <property type="match status" value="1"/>
</dbReference>
<evidence type="ECO:0000256" key="8">
    <source>
        <dbReference type="ARBA" id="ARBA00022967"/>
    </source>
</evidence>
<evidence type="ECO:0000256" key="3">
    <source>
        <dbReference type="ARBA" id="ARBA00012944"/>
    </source>
</evidence>
<geneLocation type="mitochondrion" evidence="17"/>
<dbReference type="GO" id="GO:0008137">
    <property type="term" value="F:NADH dehydrogenase (ubiquinone) activity"/>
    <property type="evidence" value="ECO:0007669"/>
    <property type="project" value="UniProtKB-UniRule"/>
</dbReference>
<evidence type="ECO:0000256" key="15">
    <source>
        <dbReference type="RuleBase" id="RU004430"/>
    </source>
</evidence>
<evidence type="ECO:0000256" key="1">
    <source>
        <dbReference type="ARBA" id="ARBA00004225"/>
    </source>
</evidence>
<protein>
    <recommendedName>
        <fullName evidence="4 15">NADH-ubiquinone oxidoreductase chain 6</fullName>
        <ecNumber evidence="3 15">7.1.1.2</ecNumber>
    </recommendedName>
</protein>
<evidence type="ECO:0000313" key="17">
    <source>
        <dbReference type="EMBL" id="BAG83103.1"/>
    </source>
</evidence>
<keyword evidence="12 15" id="KW-0496">Mitochondrion</keyword>
<keyword evidence="16" id="KW-0732">Signal</keyword>
<feature type="transmembrane region" description="Helical" evidence="15">
    <location>
        <begin position="87"/>
        <end position="111"/>
    </location>
</feature>
<proteinExistence type="inferred from homology"/>
<accession>B7XCD1</accession>
<evidence type="ECO:0000256" key="2">
    <source>
        <dbReference type="ARBA" id="ARBA00005698"/>
    </source>
</evidence>
<keyword evidence="6 15" id="KW-0679">Respiratory chain</keyword>